<proteinExistence type="predicted"/>
<protein>
    <submittedName>
        <fullName evidence="1">Uncharacterized protein</fullName>
    </submittedName>
</protein>
<accession>A0ABY8VKY5</accession>
<sequence>MEIRNAYVELSPGVSTTKWNVDDGVNEEGLPTLTITAPDAPEEQTGEIMDYGDYLVHIRTSNWNSSYFTINFVEEKTPEPVAPSSSAALEELSSAFQRSSF</sequence>
<name>A0ABY8VKY5_9CORY</name>
<evidence type="ECO:0000313" key="1">
    <source>
        <dbReference type="EMBL" id="WIM70229.1"/>
    </source>
</evidence>
<dbReference type="RefSeq" id="WP_284874819.1">
    <property type="nucleotide sequence ID" value="NZ_CP126970.1"/>
</dbReference>
<organism evidence="1 2">
    <name type="scientific">Corynebacterium suedekumii</name>
    <dbReference type="NCBI Taxonomy" id="3049801"/>
    <lineage>
        <taxon>Bacteria</taxon>
        <taxon>Bacillati</taxon>
        <taxon>Actinomycetota</taxon>
        <taxon>Actinomycetes</taxon>
        <taxon>Mycobacteriales</taxon>
        <taxon>Corynebacteriaceae</taxon>
        <taxon>Corynebacterium</taxon>
    </lineage>
</organism>
<dbReference type="Proteomes" id="UP001238805">
    <property type="component" value="Chromosome"/>
</dbReference>
<reference evidence="1 2" key="1">
    <citation type="submission" date="2023-05" db="EMBL/GenBank/DDBJ databases">
        <title>Corynebacterium suedekumii sp. nov. and Corynebacterium breve sp. nov. isolated from raw cow's milk.</title>
        <authorList>
            <person name="Baer M.K."/>
            <person name="Mehl L."/>
            <person name="Hellmuth R."/>
            <person name="Marke G."/>
            <person name="Lipski A."/>
        </authorList>
    </citation>
    <scope>NUCLEOTIDE SEQUENCE [LARGE SCALE GENOMIC DNA]</scope>
    <source>
        <strain evidence="1 2">LM112</strain>
    </source>
</reference>
<keyword evidence="2" id="KW-1185">Reference proteome</keyword>
<dbReference type="EMBL" id="CP126970">
    <property type="protein sequence ID" value="WIM70229.1"/>
    <property type="molecule type" value="Genomic_DNA"/>
</dbReference>
<evidence type="ECO:0000313" key="2">
    <source>
        <dbReference type="Proteomes" id="UP001238805"/>
    </source>
</evidence>
<gene>
    <name evidence="1" type="ORF">QP029_13850</name>
</gene>